<dbReference type="InterPro" id="IPR056264">
    <property type="entry name" value="R2_ABCA1-4-like"/>
</dbReference>
<dbReference type="InterPro" id="IPR026082">
    <property type="entry name" value="ABCA"/>
</dbReference>
<accession>A0AAV9D164</accession>
<sequence length="1278" mass="141497">MLVGLLPPTSGDAMVFGKNIRTDMDEIRKGLGVCAQNDILFPELTVREHLEIFAVLKGVEEDLLERKVNEMVDEVGLADKVNTIVNSLSGGMKRKLSLGIALIGDSKVIILDEPTSGMDPYSMRSTWQLIKKIKKGRIILLTTHSMDEADVLGDRIAIMANGSLRCCGSSLFLKHRYGVGYTLTLVKTTPRNTIAADIVHRHIPSATCLSDSGTEICFRLPLASSSSFENMFREIESCIKEKSTSVEMNSTIDEQHHGIESYGISVTTLEEVFLRVAGHGLEEDEEVGYSKAPFETAHDVPTVKMLTTKPFFRGYLEFFSVICATVWSTCTSILTWAVSLIPLLVVNFFCCGIITRTTFWRHSKALIRKRAVSARRDRRTIVFQLLIPGVFLFLGLLLLKLRPHPDQNSVTLTTSHFNPLLVGGGGGGPIPFNLSIPIARKVASYVKGGWIQELQPRTYKFPNSEKVLAEAVKAADPSLGPTLVTISEFLITSLNESYQSRYGAVVMDDQYDDGSVGFTVLHNCSCQHAAPTYINLMNSAILRLATRDANMTIQTHNHPLPMTSSQRSQRHDLDAFSAAIIVNIAFAFIPASFVVAIVKEREVKAKHQQLISGVSILSYWISTFVWDFISFLIPTSVAIVLFLFFGLDQFIGNGCLMPTIFLFLEYGLAVAASTYCLSFFFSEHTVAQNVVLLVHFFTGLILMVISFIMGLIQATKSANSFLKHFFRLSPGFCFADGLASLALRRQGLKLGSGSGTFDWDVTGASICYLGAEVVIYFLLTLGLEVFPQNFSSTTIKGLCSTFRRFYRGASQSLLDPLLESNGDNGSSIADDDIDVQLERERVLSGSDDNAIIYLQNLRKVYPGGINHSSKVAVHSLTFSVQQGECFGFLGTNGAGKTTTLSMLTGEECPTSGTAYIFGKDILEHPKAARQNIGYCPQFDALLEFLTVQEHLELYARIKGVPEIRVKDVVDEKLIEFDLWKHSNKPSYSLSGGNKRKLSVAIAMIGDPPIVILDEPSTGMDPIAKRFMWNVISRLSTRRGKTAVILTTHSMNEAQALCTRIGIMVGGRLRCIGSPQHLKTRYGNHLELEIKPTEVNFTELDNLCRKIQERLFDFSFHTRSILSDLEVCIGGSDGITSDNVAEISLTREMIILIARWLGNENSIRALVSSIPITDSFFGEQLSEQLIRDGGIPLRIFSEWWLAREKFLLIDSAILASFPRTTFHGCNGLSVNYQLPYREGSSLADIFGYLEHNRSKLGIAEYSISQSTLETIFNHFASGQ</sequence>
<dbReference type="Pfam" id="PF00005">
    <property type="entry name" value="ABC_tran"/>
    <property type="match status" value="2"/>
</dbReference>
<dbReference type="PROSITE" id="PS00211">
    <property type="entry name" value="ABC_TRANSPORTER_1"/>
    <property type="match status" value="2"/>
</dbReference>
<dbReference type="SUPFAM" id="SSF52540">
    <property type="entry name" value="P-loop containing nucleoside triphosphate hydrolases"/>
    <property type="match status" value="2"/>
</dbReference>
<evidence type="ECO:0000256" key="9">
    <source>
        <dbReference type="SAM" id="Phobius"/>
    </source>
</evidence>
<organism evidence="11 12">
    <name type="scientific">Acorus calamus</name>
    <name type="common">Sweet flag</name>
    <dbReference type="NCBI Taxonomy" id="4465"/>
    <lineage>
        <taxon>Eukaryota</taxon>
        <taxon>Viridiplantae</taxon>
        <taxon>Streptophyta</taxon>
        <taxon>Embryophyta</taxon>
        <taxon>Tracheophyta</taxon>
        <taxon>Spermatophyta</taxon>
        <taxon>Magnoliopsida</taxon>
        <taxon>Liliopsida</taxon>
        <taxon>Acoraceae</taxon>
        <taxon>Acorus</taxon>
    </lineage>
</organism>
<gene>
    <name evidence="11" type="primary">ABCA1</name>
    <name evidence="11" type="ORF">QJS10_CPA16g01005</name>
</gene>
<evidence type="ECO:0000313" key="12">
    <source>
        <dbReference type="Proteomes" id="UP001180020"/>
    </source>
</evidence>
<evidence type="ECO:0000259" key="10">
    <source>
        <dbReference type="PROSITE" id="PS50893"/>
    </source>
</evidence>
<dbReference type="SMART" id="SM00382">
    <property type="entry name" value="AAA"/>
    <property type="match status" value="1"/>
</dbReference>
<dbReference type="Pfam" id="PF12698">
    <property type="entry name" value="ABC2_membrane_3"/>
    <property type="match status" value="1"/>
</dbReference>
<feature type="transmembrane region" description="Helical" evidence="9">
    <location>
        <begin position="632"/>
        <end position="651"/>
    </location>
</feature>
<evidence type="ECO:0000256" key="7">
    <source>
        <dbReference type="ARBA" id="ARBA00022989"/>
    </source>
</evidence>
<dbReference type="FunFam" id="3.40.50.300:FF:000904">
    <property type="entry name" value="ABC transporter A family member 1"/>
    <property type="match status" value="1"/>
</dbReference>
<dbReference type="CDD" id="cd03263">
    <property type="entry name" value="ABC_subfamily_A"/>
    <property type="match status" value="2"/>
</dbReference>
<feature type="transmembrane region" description="Helical" evidence="9">
    <location>
        <begin position="663"/>
        <end position="681"/>
    </location>
</feature>
<evidence type="ECO:0000313" key="11">
    <source>
        <dbReference type="EMBL" id="KAK1294303.1"/>
    </source>
</evidence>
<proteinExistence type="inferred from homology"/>
<dbReference type="Pfam" id="PF23321">
    <property type="entry name" value="R1_ABCA1"/>
    <property type="match status" value="1"/>
</dbReference>
<evidence type="ECO:0000256" key="3">
    <source>
        <dbReference type="ARBA" id="ARBA00022448"/>
    </source>
</evidence>
<dbReference type="PANTHER" id="PTHR19229:SF267">
    <property type="entry name" value="ABC TRANSPORTER A FAMILY MEMBER 1"/>
    <property type="match status" value="1"/>
</dbReference>
<reference evidence="11" key="2">
    <citation type="submission" date="2023-06" db="EMBL/GenBank/DDBJ databases">
        <authorList>
            <person name="Ma L."/>
            <person name="Liu K.-W."/>
            <person name="Li Z."/>
            <person name="Hsiao Y.-Y."/>
            <person name="Qi Y."/>
            <person name="Fu T."/>
            <person name="Tang G."/>
            <person name="Zhang D."/>
            <person name="Sun W.-H."/>
            <person name="Liu D.-K."/>
            <person name="Li Y."/>
            <person name="Chen G.-Z."/>
            <person name="Liu X.-D."/>
            <person name="Liao X.-Y."/>
            <person name="Jiang Y.-T."/>
            <person name="Yu X."/>
            <person name="Hao Y."/>
            <person name="Huang J."/>
            <person name="Zhao X.-W."/>
            <person name="Ke S."/>
            <person name="Chen Y.-Y."/>
            <person name="Wu W.-L."/>
            <person name="Hsu J.-L."/>
            <person name="Lin Y.-F."/>
            <person name="Huang M.-D."/>
            <person name="Li C.-Y."/>
            <person name="Huang L."/>
            <person name="Wang Z.-W."/>
            <person name="Zhao X."/>
            <person name="Zhong W.-Y."/>
            <person name="Peng D.-H."/>
            <person name="Ahmad S."/>
            <person name="Lan S."/>
            <person name="Zhang J.-S."/>
            <person name="Tsai W.-C."/>
            <person name="Van De Peer Y."/>
            <person name="Liu Z.-J."/>
        </authorList>
    </citation>
    <scope>NUCLEOTIDE SEQUENCE</scope>
    <source>
        <strain evidence="11">CP</strain>
        <tissue evidence="11">Leaves</tissue>
    </source>
</reference>
<feature type="transmembrane region" description="Helical" evidence="9">
    <location>
        <begin position="380"/>
        <end position="399"/>
    </location>
</feature>
<dbReference type="EMBL" id="JAUJYO010000016">
    <property type="protein sequence ID" value="KAK1294303.1"/>
    <property type="molecule type" value="Genomic_DNA"/>
</dbReference>
<keyword evidence="4 9" id="KW-0812">Transmembrane</keyword>
<dbReference type="InterPro" id="IPR017871">
    <property type="entry name" value="ABC_transporter-like_CS"/>
</dbReference>
<dbReference type="InterPro" id="IPR003593">
    <property type="entry name" value="AAA+_ATPase"/>
</dbReference>
<feature type="transmembrane region" description="Helical" evidence="9">
    <location>
        <begin position="575"/>
        <end position="598"/>
    </location>
</feature>
<keyword evidence="3" id="KW-0813">Transport</keyword>
<dbReference type="InterPro" id="IPR027417">
    <property type="entry name" value="P-loop_NTPase"/>
</dbReference>
<keyword evidence="7 9" id="KW-1133">Transmembrane helix</keyword>
<feature type="domain" description="ABC transporter" evidence="10">
    <location>
        <begin position="1"/>
        <end position="186"/>
    </location>
</feature>
<dbReference type="PROSITE" id="PS50893">
    <property type="entry name" value="ABC_TRANSPORTER_2"/>
    <property type="match status" value="2"/>
</dbReference>
<feature type="transmembrane region" description="Helical" evidence="9">
    <location>
        <begin position="693"/>
        <end position="712"/>
    </location>
</feature>
<evidence type="ECO:0000256" key="5">
    <source>
        <dbReference type="ARBA" id="ARBA00022741"/>
    </source>
</evidence>
<evidence type="ECO:0000256" key="8">
    <source>
        <dbReference type="ARBA" id="ARBA00023136"/>
    </source>
</evidence>
<name>A0AAV9D164_ACOCL</name>
<keyword evidence="12" id="KW-1185">Reference proteome</keyword>
<dbReference type="AlphaFoldDB" id="A0AAV9D164"/>
<comment type="similarity">
    <text evidence="2">Belongs to the ABC transporter superfamily. ABCA family. CPR flippase (TC 3.A.1.211) subfamily.</text>
</comment>
<keyword evidence="6" id="KW-0067">ATP-binding</keyword>
<feature type="transmembrane region" description="Helical" evidence="9">
    <location>
        <begin position="763"/>
        <end position="786"/>
    </location>
</feature>
<dbReference type="FunFam" id="3.40.50.300:FF:000335">
    <property type="entry name" value="ATP binding cassette subfamily A member 5"/>
    <property type="match status" value="1"/>
</dbReference>
<dbReference type="InterPro" id="IPR013525">
    <property type="entry name" value="ABC2_TM"/>
</dbReference>
<keyword evidence="5" id="KW-0547">Nucleotide-binding</keyword>
<comment type="caution">
    <text evidence="11">The sequence shown here is derived from an EMBL/GenBank/DDBJ whole genome shotgun (WGS) entry which is preliminary data.</text>
</comment>
<evidence type="ECO:0000256" key="1">
    <source>
        <dbReference type="ARBA" id="ARBA00004141"/>
    </source>
</evidence>
<evidence type="ECO:0000256" key="6">
    <source>
        <dbReference type="ARBA" id="ARBA00022840"/>
    </source>
</evidence>
<dbReference type="Proteomes" id="UP001180020">
    <property type="component" value="Unassembled WGS sequence"/>
</dbReference>
<feature type="domain" description="ABC transporter" evidence="10">
    <location>
        <begin position="852"/>
        <end position="1090"/>
    </location>
</feature>
<dbReference type="InterPro" id="IPR003439">
    <property type="entry name" value="ABC_transporter-like_ATP-bd"/>
</dbReference>
<feature type="transmembrane region" description="Helical" evidence="9">
    <location>
        <begin position="340"/>
        <end position="359"/>
    </location>
</feature>
<dbReference type="GO" id="GO:0005524">
    <property type="term" value="F:ATP binding"/>
    <property type="evidence" value="ECO:0007669"/>
    <property type="project" value="UniProtKB-KW"/>
</dbReference>
<evidence type="ECO:0000256" key="2">
    <source>
        <dbReference type="ARBA" id="ARBA00008526"/>
    </source>
</evidence>
<protein>
    <submittedName>
        <fullName evidence="11">ABC transporter A family member 1</fullName>
    </submittedName>
</protein>
<dbReference type="GO" id="GO:0005319">
    <property type="term" value="F:lipid transporter activity"/>
    <property type="evidence" value="ECO:0007669"/>
    <property type="project" value="TreeGrafter"/>
</dbReference>
<reference evidence="11" key="1">
    <citation type="journal article" date="2023" name="Nat. Commun.">
        <title>Diploid and tetraploid genomes of Acorus and the evolution of monocots.</title>
        <authorList>
            <person name="Ma L."/>
            <person name="Liu K.W."/>
            <person name="Li Z."/>
            <person name="Hsiao Y.Y."/>
            <person name="Qi Y."/>
            <person name="Fu T."/>
            <person name="Tang G.D."/>
            <person name="Zhang D."/>
            <person name="Sun W.H."/>
            <person name="Liu D.K."/>
            <person name="Li Y."/>
            <person name="Chen G.Z."/>
            <person name="Liu X.D."/>
            <person name="Liao X.Y."/>
            <person name="Jiang Y.T."/>
            <person name="Yu X."/>
            <person name="Hao Y."/>
            <person name="Huang J."/>
            <person name="Zhao X.W."/>
            <person name="Ke S."/>
            <person name="Chen Y.Y."/>
            <person name="Wu W.L."/>
            <person name="Hsu J.L."/>
            <person name="Lin Y.F."/>
            <person name="Huang M.D."/>
            <person name="Li C.Y."/>
            <person name="Huang L."/>
            <person name="Wang Z.W."/>
            <person name="Zhao X."/>
            <person name="Zhong W.Y."/>
            <person name="Peng D.H."/>
            <person name="Ahmad S."/>
            <person name="Lan S."/>
            <person name="Zhang J.S."/>
            <person name="Tsai W.C."/>
            <person name="Van de Peer Y."/>
            <person name="Liu Z.J."/>
        </authorList>
    </citation>
    <scope>NUCLEOTIDE SEQUENCE</scope>
    <source>
        <strain evidence="11">CP</strain>
    </source>
</reference>
<dbReference type="GO" id="GO:0016887">
    <property type="term" value="F:ATP hydrolysis activity"/>
    <property type="evidence" value="ECO:0007669"/>
    <property type="project" value="InterPro"/>
</dbReference>
<keyword evidence="8 9" id="KW-0472">Membrane</keyword>
<dbReference type="GO" id="GO:0016020">
    <property type="term" value="C:membrane"/>
    <property type="evidence" value="ECO:0007669"/>
    <property type="project" value="UniProtKB-SubCell"/>
</dbReference>
<evidence type="ECO:0000256" key="4">
    <source>
        <dbReference type="ARBA" id="ARBA00022692"/>
    </source>
</evidence>
<comment type="subcellular location">
    <subcellularLocation>
        <location evidence="1">Membrane</location>
        <topology evidence="1">Multi-pass membrane protein</topology>
    </subcellularLocation>
</comment>
<dbReference type="GO" id="GO:0140359">
    <property type="term" value="F:ABC-type transporter activity"/>
    <property type="evidence" value="ECO:0007669"/>
    <property type="project" value="InterPro"/>
</dbReference>
<dbReference type="PANTHER" id="PTHR19229">
    <property type="entry name" value="ATP-BINDING CASSETTE TRANSPORTER SUBFAMILY A ABCA"/>
    <property type="match status" value="1"/>
</dbReference>
<dbReference type="Gene3D" id="3.40.50.300">
    <property type="entry name" value="P-loop containing nucleotide triphosphate hydrolases"/>
    <property type="match status" value="2"/>
</dbReference>